<sequence length="376" mass="43252">MEIDKPTFTSALIGFAQFARSKGLNVGVEETFSALRAVDLGVFENKAVFYYALKAIFCCNKDDLPLFDRIFGIYWETKDDDTRRQSRQKIINPQHLPKQQSVLTVWGFGDGQQQEEDSKTVTGGNATVRLRKTDFSKVADMDAGILEDIAEKLWREMSKRLKRRMKRRQTKATIDLRRTIRAGLQHGGEAIELRYRGKKPKKMRLVILLDVSGSMDKYSFFLLRFVWALQSYFEQVESFVFSTHLRCITQVLKTKGLEKTLQLLTPQADNWSSGTKIGECLRDFNEHFAPKILTRSSLVIVLSDGLDTGEKGIVATEIQKIRRRTRRLIWLNPLKGMQDYEPSARGMSEALPHVDYFRSAHNLESILELEDLLCRI</sequence>
<dbReference type="eggNOG" id="COG3552">
    <property type="taxonomic scope" value="Bacteria"/>
</dbReference>
<protein>
    <submittedName>
        <fullName evidence="2">VWA containing CoxE family protein</fullName>
    </submittedName>
</protein>
<proteinExistence type="predicted"/>
<dbReference type="RefSeq" id="WP_013767649.1">
    <property type="nucleotide sequence ID" value="NC_015510.1"/>
</dbReference>
<dbReference type="InterPro" id="IPR036465">
    <property type="entry name" value="vWFA_dom_sf"/>
</dbReference>
<dbReference type="AlphaFoldDB" id="F4L787"/>
<keyword evidence="3" id="KW-1185">Reference proteome</keyword>
<dbReference type="SUPFAM" id="SSF53300">
    <property type="entry name" value="vWA-like"/>
    <property type="match status" value="1"/>
</dbReference>
<dbReference type="SMART" id="SM00327">
    <property type="entry name" value="VWA"/>
    <property type="match status" value="1"/>
</dbReference>
<gene>
    <name evidence="2" type="ordered locus">Halhy_5289</name>
</gene>
<dbReference type="OrthoDB" id="9790469at2"/>
<reference evidence="2 3" key="1">
    <citation type="journal article" date="2011" name="Stand. Genomic Sci.">
        <title>Complete genome sequence of Haliscomenobacter hydrossis type strain (O).</title>
        <authorList>
            <consortium name="US DOE Joint Genome Institute (JGI-PGF)"/>
            <person name="Daligault H."/>
            <person name="Lapidus A."/>
            <person name="Zeytun A."/>
            <person name="Nolan M."/>
            <person name="Lucas S."/>
            <person name="Del Rio T.G."/>
            <person name="Tice H."/>
            <person name="Cheng J.F."/>
            <person name="Tapia R."/>
            <person name="Han C."/>
            <person name="Goodwin L."/>
            <person name="Pitluck S."/>
            <person name="Liolios K."/>
            <person name="Pagani I."/>
            <person name="Ivanova N."/>
            <person name="Huntemann M."/>
            <person name="Mavromatis K."/>
            <person name="Mikhailova N."/>
            <person name="Pati A."/>
            <person name="Chen A."/>
            <person name="Palaniappan K."/>
            <person name="Land M."/>
            <person name="Hauser L."/>
            <person name="Brambilla E.M."/>
            <person name="Rohde M."/>
            <person name="Verbarg S."/>
            <person name="Goker M."/>
            <person name="Bristow J."/>
            <person name="Eisen J.A."/>
            <person name="Markowitz V."/>
            <person name="Hugenholtz P."/>
            <person name="Kyrpides N.C."/>
            <person name="Klenk H.P."/>
            <person name="Woyke T."/>
        </authorList>
    </citation>
    <scope>NUCLEOTIDE SEQUENCE [LARGE SCALE GENOMIC DNA]</scope>
    <source>
        <strain evidence="3">ATCC 27775 / DSM 1100 / LMG 10767 / O</strain>
    </source>
</reference>
<dbReference type="PIRSF" id="PIRSF010256">
    <property type="entry name" value="CoxE_vWa"/>
    <property type="match status" value="1"/>
</dbReference>
<dbReference type="InterPro" id="IPR002035">
    <property type="entry name" value="VWF_A"/>
</dbReference>
<dbReference type="CDD" id="cd00198">
    <property type="entry name" value="vWFA"/>
    <property type="match status" value="1"/>
</dbReference>
<dbReference type="InterPro" id="IPR011195">
    <property type="entry name" value="UCP010256"/>
</dbReference>
<dbReference type="PANTHER" id="PTHR39338:SF6">
    <property type="entry name" value="BLL5662 PROTEIN"/>
    <property type="match status" value="1"/>
</dbReference>
<evidence type="ECO:0000313" key="2">
    <source>
        <dbReference type="EMBL" id="AEE53114.1"/>
    </source>
</evidence>
<dbReference type="PANTHER" id="PTHR39338">
    <property type="entry name" value="BLL5662 PROTEIN-RELATED"/>
    <property type="match status" value="1"/>
</dbReference>
<evidence type="ECO:0000313" key="3">
    <source>
        <dbReference type="Proteomes" id="UP000008461"/>
    </source>
</evidence>
<dbReference type="EMBL" id="CP002691">
    <property type="protein sequence ID" value="AEE53114.1"/>
    <property type="molecule type" value="Genomic_DNA"/>
</dbReference>
<feature type="domain" description="VWFA" evidence="1">
    <location>
        <begin position="202"/>
        <end position="374"/>
    </location>
</feature>
<dbReference type="InterPro" id="IPR008912">
    <property type="entry name" value="Uncharacterised_CoxE"/>
</dbReference>
<accession>F4L787</accession>
<dbReference type="Proteomes" id="UP000008461">
    <property type="component" value="Chromosome"/>
</dbReference>
<dbReference type="KEGG" id="hhy:Halhy_5289"/>
<reference key="2">
    <citation type="submission" date="2011-04" db="EMBL/GenBank/DDBJ databases">
        <title>Complete sequence of chromosome of Haliscomenobacter hydrossis DSM 1100.</title>
        <authorList>
            <consortium name="US DOE Joint Genome Institute (JGI-PGF)"/>
            <person name="Lucas S."/>
            <person name="Han J."/>
            <person name="Lapidus A."/>
            <person name="Bruce D."/>
            <person name="Goodwin L."/>
            <person name="Pitluck S."/>
            <person name="Peters L."/>
            <person name="Kyrpides N."/>
            <person name="Mavromatis K."/>
            <person name="Ivanova N."/>
            <person name="Ovchinnikova G."/>
            <person name="Pagani I."/>
            <person name="Daligault H."/>
            <person name="Detter J.C."/>
            <person name="Han C."/>
            <person name="Land M."/>
            <person name="Hauser L."/>
            <person name="Markowitz V."/>
            <person name="Cheng J.-F."/>
            <person name="Hugenholtz P."/>
            <person name="Woyke T."/>
            <person name="Wu D."/>
            <person name="Verbarg S."/>
            <person name="Frueling A."/>
            <person name="Brambilla E."/>
            <person name="Klenk H.-P."/>
            <person name="Eisen J.A."/>
        </authorList>
    </citation>
    <scope>NUCLEOTIDE SEQUENCE</scope>
    <source>
        <strain>DSM 1100</strain>
    </source>
</reference>
<evidence type="ECO:0000259" key="1">
    <source>
        <dbReference type="SMART" id="SM00327"/>
    </source>
</evidence>
<dbReference type="Gene3D" id="3.40.50.410">
    <property type="entry name" value="von Willebrand factor, type A domain"/>
    <property type="match status" value="1"/>
</dbReference>
<dbReference type="Pfam" id="PF05762">
    <property type="entry name" value="VWA_CoxE"/>
    <property type="match status" value="1"/>
</dbReference>
<dbReference type="HOGENOM" id="CLU_042261_0_1_10"/>
<dbReference type="STRING" id="760192.Halhy_5289"/>
<organism evidence="2 3">
    <name type="scientific">Haliscomenobacter hydrossis (strain ATCC 27775 / DSM 1100 / LMG 10767 / O)</name>
    <dbReference type="NCBI Taxonomy" id="760192"/>
    <lineage>
        <taxon>Bacteria</taxon>
        <taxon>Pseudomonadati</taxon>
        <taxon>Bacteroidota</taxon>
        <taxon>Saprospiria</taxon>
        <taxon>Saprospirales</taxon>
        <taxon>Haliscomenobacteraceae</taxon>
        <taxon>Haliscomenobacter</taxon>
    </lineage>
</organism>
<name>F4L787_HALH1</name>